<evidence type="ECO:0000313" key="4">
    <source>
        <dbReference type="Proteomes" id="UP000000561"/>
    </source>
</evidence>
<name>A0A0D1C2K1_MYCMD</name>
<reference evidence="3 4" key="1">
    <citation type="journal article" date="2006" name="Nature">
        <title>Insights from the genome of the biotrophic fungal plant pathogen Ustilago maydis.</title>
        <authorList>
            <person name="Kamper J."/>
            <person name="Kahmann R."/>
            <person name="Bolker M."/>
            <person name="Ma L.J."/>
            <person name="Brefort T."/>
            <person name="Saville B.J."/>
            <person name="Banuett F."/>
            <person name="Kronstad J.W."/>
            <person name="Gold S.E."/>
            <person name="Muller O."/>
            <person name="Perlin M.H."/>
            <person name="Wosten H.A."/>
            <person name="de Vries R."/>
            <person name="Ruiz-Herrera J."/>
            <person name="Reynaga-Pena C.G."/>
            <person name="Snetselaar K."/>
            <person name="McCann M."/>
            <person name="Perez-Martin J."/>
            <person name="Feldbrugge M."/>
            <person name="Basse C.W."/>
            <person name="Steinberg G."/>
            <person name="Ibeas J.I."/>
            <person name="Holloman W."/>
            <person name="Guzman P."/>
            <person name="Farman M."/>
            <person name="Stajich J.E."/>
            <person name="Sentandreu R."/>
            <person name="Gonzalez-Prieto J.M."/>
            <person name="Kennell J.C."/>
            <person name="Molina L."/>
            <person name="Schirawski J."/>
            <person name="Mendoza-Mendoza A."/>
            <person name="Greilinger D."/>
            <person name="Munch K."/>
            <person name="Rossel N."/>
            <person name="Scherer M."/>
            <person name="Vranes M."/>
            <person name="Ladendorf O."/>
            <person name="Vincon V."/>
            <person name="Fuchs U."/>
            <person name="Sandrock B."/>
            <person name="Meng S."/>
            <person name="Ho E.C."/>
            <person name="Cahill M.J."/>
            <person name="Boyce K.J."/>
            <person name="Klose J."/>
            <person name="Klosterman S.J."/>
            <person name="Deelstra H.J."/>
            <person name="Ortiz-Castellanos L."/>
            <person name="Li W."/>
            <person name="Sanchez-Alonso P."/>
            <person name="Schreier P.H."/>
            <person name="Hauser-Hahn I."/>
            <person name="Vaupel M."/>
            <person name="Koopmann E."/>
            <person name="Friedrich G."/>
            <person name="Voss H."/>
            <person name="Schluter T."/>
            <person name="Margolis J."/>
            <person name="Platt D."/>
            <person name="Swimmer C."/>
            <person name="Gnirke A."/>
            <person name="Chen F."/>
            <person name="Vysotskaia V."/>
            <person name="Mannhaupt G."/>
            <person name="Guldener U."/>
            <person name="Munsterkotter M."/>
            <person name="Haase D."/>
            <person name="Oesterheld M."/>
            <person name="Mewes H.W."/>
            <person name="Mauceli E.W."/>
            <person name="DeCaprio D."/>
            <person name="Wade C.M."/>
            <person name="Butler J."/>
            <person name="Young S."/>
            <person name="Jaffe D.B."/>
            <person name="Calvo S."/>
            <person name="Nusbaum C."/>
            <person name="Galagan J."/>
            <person name="Birren B.W."/>
        </authorList>
    </citation>
    <scope>NUCLEOTIDE SEQUENCE [LARGE SCALE GENOMIC DNA]</scope>
    <source>
        <strain evidence="4">DSM 14603 / FGSC 9021 / UM521</strain>
    </source>
</reference>
<evidence type="ECO:0000256" key="1">
    <source>
        <dbReference type="SAM" id="MobiDB-lite"/>
    </source>
</evidence>
<dbReference type="KEGG" id="uma:UMAG_04040"/>
<accession>A0A0D1C2K1</accession>
<dbReference type="Proteomes" id="UP000000561">
    <property type="component" value="Chromosome 11"/>
</dbReference>
<evidence type="ECO:0000256" key="2">
    <source>
        <dbReference type="SAM" id="SignalP"/>
    </source>
</evidence>
<organism evidence="3 4">
    <name type="scientific">Mycosarcoma maydis</name>
    <name type="common">Corn smut fungus</name>
    <name type="synonym">Ustilago maydis</name>
    <dbReference type="NCBI Taxonomy" id="5270"/>
    <lineage>
        <taxon>Eukaryota</taxon>
        <taxon>Fungi</taxon>
        <taxon>Dikarya</taxon>
        <taxon>Basidiomycota</taxon>
        <taxon>Ustilaginomycotina</taxon>
        <taxon>Ustilaginomycetes</taxon>
        <taxon>Ustilaginales</taxon>
        <taxon>Ustilaginaceae</taxon>
        <taxon>Mycosarcoma</taxon>
    </lineage>
</organism>
<dbReference type="InParanoid" id="A0A0D1C2K1"/>
<proteinExistence type="predicted"/>
<feature type="compositionally biased region" description="Basic and acidic residues" evidence="1">
    <location>
        <begin position="59"/>
        <end position="76"/>
    </location>
</feature>
<dbReference type="GeneID" id="23564330"/>
<feature type="chain" id="PRO_5002228260" evidence="2">
    <location>
        <begin position="20"/>
        <end position="331"/>
    </location>
</feature>
<protein>
    <submittedName>
        <fullName evidence="3">Uncharacterized protein</fullName>
    </submittedName>
</protein>
<feature type="signal peptide" evidence="2">
    <location>
        <begin position="1"/>
        <end position="19"/>
    </location>
</feature>
<dbReference type="VEuPathDB" id="FungiDB:UMAG_04040"/>
<sequence>MVRILTFALLIATLQACRTAPLTKRAGVDTTLRLGPPQPSGQESLGPKAFSSDLNTPHLHQDESLDPRPAPEDFASHHQQPSENVFRTFLPTELSLGHRHDLAPLRNDMVPPATSAMQAFRPQARLVPYPDIRLSAARPQGTPQNLVPTKFIKKPRTRKAVKPQPRLVAASSSAVPSAQKFGLVDAIRTDDQTGAASQLNQEESLTASTLWRKYSDKYLNQPLPRPTFQRVLFPQATADFQERIDALESIKKKLLAQRTEPDLTHSERRLILTPFKSWNLMIAGNQRASKGYQIQVDNRIVSAAERDSQHMLKLEALLKRLIDDMPRPILR</sequence>
<feature type="region of interest" description="Disordered" evidence="1">
    <location>
        <begin position="28"/>
        <end position="81"/>
    </location>
</feature>
<dbReference type="AlphaFoldDB" id="A0A0D1C2K1"/>
<keyword evidence="2" id="KW-0732">Signal</keyword>
<gene>
    <name evidence="3" type="ORF">UMAG_04040</name>
</gene>
<dbReference type="RefSeq" id="XP_011390483.1">
    <property type="nucleotide sequence ID" value="XM_011392181.1"/>
</dbReference>
<dbReference type="PROSITE" id="PS51257">
    <property type="entry name" value="PROKAR_LIPOPROTEIN"/>
    <property type="match status" value="1"/>
</dbReference>
<dbReference type="eggNOG" id="ENOG502RE8E">
    <property type="taxonomic scope" value="Eukaryota"/>
</dbReference>
<keyword evidence="4" id="KW-1185">Reference proteome</keyword>
<dbReference type="EMBL" id="CM003150">
    <property type="protein sequence ID" value="KIS67997.1"/>
    <property type="molecule type" value="Genomic_DNA"/>
</dbReference>
<evidence type="ECO:0000313" key="3">
    <source>
        <dbReference type="EMBL" id="KIS67997.1"/>
    </source>
</evidence>